<feature type="transmembrane region" description="Helical" evidence="1">
    <location>
        <begin position="389"/>
        <end position="406"/>
    </location>
</feature>
<dbReference type="AlphaFoldDB" id="A0A3B7LYC7"/>
<feature type="transmembrane region" description="Helical" evidence="1">
    <location>
        <begin position="201"/>
        <end position="218"/>
    </location>
</feature>
<feature type="transmembrane region" description="Helical" evidence="1">
    <location>
        <begin position="75"/>
        <end position="97"/>
    </location>
</feature>
<keyword evidence="1" id="KW-0472">Membrane</keyword>
<proteinExistence type="predicted"/>
<keyword evidence="1" id="KW-1133">Transmembrane helix</keyword>
<gene>
    <name evidence="2" type="ORF">CDG60_01095</name>
</gene>
<feature type="transmembrane region" description="Helical" evidence="1">
    <location>
        <begin position="118"/>
        <end position="135"/>
    </location>
</feature>
<dbReference type="EMBL" id="CP032134">
    <property type="protein sequence ID" value="AXY55323.1"/>
    <property type="molecule type" value="Genomic_DNA"/>
</dbReference>
<dbReference type="RefSeq" id="WP_087512940.1">
    <property type="nucleotide sequence ID" value="NZ_CP032134.1"/>
</dbReference>
<feature type="transmembrane region" description="Helical" evidence="1">
    <location>
        <begin position="412"/>
        <end position="430"/>
    </location>
</feature>
<feature type="transmembrane region" description="Helical" evidence="1">
    <location>
        <begin position="250"/>
        <end position="267"/>
    </location>
</feature>
<evidence type="ECO:0000313" key="2">
    <source>
        <dbReference type="EMBL" id="AXY55323.1"/>
    </source>
</evidence>
<feature type="transmembrane region" description="Helical" evidence="1">
    <location>
        <begin position="224"/>
        <end position="243"/>
    </location>
</feature>
<evidence type="ECO:0008006" key="4">
    <source>
        <dbReference type="Google" id="ProtNLM"/>
    </source>
</evidence>
<dbReference type="Proteomes" id="UP000263753">
    <property type="component" value="Chromosome"/>
</dbReference>
<feature type="transmembrane region" description="Helical" evidence="1">
    <location>
        <begin position="170"/>
        <end position="189"/>
    </location>
</feature>
<protein>
    <recommendedName>
        <fullName evidence="4">Oligosaccharide repeat unit polymerase</fullName>
    </recommendedName>
</protein>
<organism evidence="2 3">
    <name type="scientific">Acinetobacter chinensis</name>
    <dbReference type="NCBI Taxonomy" id="2004650"/>
    <lineage>
        <taxon>Bacteria</taxon>
        <taxon>Pseudomonadati</taxon>
        <taxon>Pseudomonadota</taxon>
        <taxon>Gammaproteobacteria</taxon>
        <taxon>Moraxellales</taxon>
        <taxon>Moraxellaceae</taxon>
        <taxon>Acinetobacter</taxon>
    </lineage>
</organism>
<accession>A0A3B7LYC7</accession>
<keyword evidence="1" id="KW-0812">Transmembrane</keyword>
<feature type="transmembrane region" description="Helical" evidence="1">
    <location>
        <begin position="6"/>
        <end position="25"/>
    </location>
</feature>
<reference evidence="3" key="1">
    <citation type="submission" date="2018-09" db="EMBL/GenBank/DDBJ databases">
        <title>The complete genome of Acinetobacter sp. strain WCHAc010005.</title>
        <authorList>
            <person name="Hu Y."/>
            <person name="Long H."/>
            <person name="Feng Y."/>
            <person name="Zong Z."/>
        </authorList>
    </citation>
    <scope>NUCLEOTIDE SEQUENCE [LARGE SCALE GENOMIC DNA]</scope>
    <source>
        <strain evidence="3">WCHAc010005</strain>
    </source>
</reference>
<dbReference type="KEGG" id="achi:CDG60_01095"/>
<evidence type="ECO:0000313" key="3">
    <source>
        <dbReference type="Proteomes" id="UP000263753"/>
    </source>
</evidence>
<evidence type="ECO:0000256" key="1">
    <source>
        <dbReference type="SAM" id="Phobius"/>
    </source>
</evidence>
<name>A0A3B7LYC7_9GAMM</name>
<sequence>MFEFLFVILFFLFPVLALYVYKYIFKESILKVGILNFLLISIFVFAYIGIIFLFFHMDPLRVSNGVIDRETIFLVWFFSSLSIFFIMLGGGVAKKTLSLADSHFSIERIKKINNIQRLKSYIFIVIGIVFLYLYIKAVPEIAIFNIFSFESKSGIQSLRSDMGNNFEGSYFLYSIFMEDILKFLLFSFYAQWLVFHNKKDLYVVLFLFVVNGFIALMATEKAPLIWLIVGMFLVNTIICRKGLIPIKSIFKISIPIFSILICMYMFFMKSLSVSDAFNSVLSRTFTGSITPAYFYLELFPEHYDFLYGKSFPNPKGIFPYEPVRLTVLVMNWVNPQLEQLGIVGTMPTVYWAEIYANFGPIFIAPFSFFIGFVLRILDSIILKFRELPIGAGYYVWVILYFRSLSVTSFSNFILNITLIIITLVFVFISMKKLKLSYVR</sequence>
<feature type="transmembrane region" description="Helical" evidence="1">
    <location>
        <begin position="32"/>
        <end position="55"/>
    </location>
</feature>
<feature type="transmembrane region" description="Helical" evidence="1">
    <location>
        <begin position="354"/>
        <end position="377"/>
    </location>
</feature>